<accession>A0A1H7V4S2</accession>
<dbReference type="EMBL" id="FOBS01000003">
    <property type="protein sequence ID" value="SEM04262.1"/>
    <property type="molecule type" value="Genomic_DNA"/>
</dbReference>
<protein>
    <submittedName>
        <fullName evidence="1">Uncharacterized protein</fullName>
    </submittedName>
</protein>
<reference evidence="1 2" key="1">
    <citation type="submission" date="2016-10" db="EMBL/GenBank/DDBJ databases">
        <authorList>
            <person name="de Groot N.N."/>
        </authorList>
    </citation>
    <scope>NUCLEOTIDE SEQUENCE [LARGE SCALE GENOMIC DNA]</scope>
    <source>
        <strain evidence="1 2">DSM 8423</strain>
    </source>
</reference>
<dbReference type="AlphaFoldDB" id="A0A1H7V4S2"/>
<dbReference type="STRING" id="43775.SAMN04489760_10326"/>
<keyword evidence="2" id="KW-1185">Reference proteome</keyword>
<evidence type="ECO:0000313" key="2">
    <source>
        <dbReference type="Proteomes" id="UP000198744"/>
    </source>
</evidence>
<proteinExistence type="predicted"/>
<dbReference type="Proteomes" id="UP000198744">
    <property type="component" value="Unassembled WGS sequence"/>
</dbReference>
<gene>
    <name evidence="1" type="ORF">SAMN04489760_10326</name>
</gene>
<sequence>MAKDLSPKGPIYVISNAGVTAQRTDVRSLEEILKNLKAE</sequence>
<organism evidence="1 2">
    <name type="scientific">Syntrophus gentianae</name>
    <dbReference type="NCBI Taxonomy" id="43775"/>
    <lineage>
        <taxon>Bacteria</taxon>
        <taxon>Pseudomonadati</taxon>
        <taxon>Thermodesulfobacteriota</taxon>
        <taxon>Syntrophia</taxon>
        <taxon>Syntrophales</taxon>
        <taxon>Syntrophaceae</taxon>
        <taxon>Syntrophus</taxon>
    </lineage>
</organism>
<name>A0A1H7V4S2_9BACT</name>
<evidence type="ECO:0000313" key="1">
    <source>
        <dbReference type="EMBL" id="SEM04262.1"/>
    </source>
</evidence>